<dbReference type="FunFam" id="3.40.50.300:FF:000237">
    <property type="entry name" value="replication factor C subunit 4"/>
    <property type="match status" value="1"/>
</dbReference>
<evidence type="ECO:0000256" key="6">
    <source>
        <dbReference type="ARBA" id="ARBA00023242"/>
    </source>
</evidence>
<dbReference type="RefSeq" id="XP_033596775.1">
    <property type="nucleotide sequence ID" value="XM_033744751.1"/>
</dbReference>
<dbReference type="InterPro" id="IPR008921">
    <property type="entry name" value="DNA_pol3_clamp-load_cplx_C"/>
</dbReference>
<dbReference type="Pfam" id="PF21960">
    <property type="entry name" value="RCF1-5-like_lid"/>
    <property type="match status" value="1"/>
</dbReference>
<evidence type="ECO:0000313" key="11">
    <source>
        <dbReference type="Proteomes" id="UP000799437"/>
    </source>
</evidence>
<dbReference type="GO" id="GO:0016887">
    <property type="term" value="F:ATP hydrolysis activity"/>
    <property type="evidence" value="ECO:0007669"/>
    <property type="project" value="InterPro"/>
</dbReference>
<evidence type="ECO:0000256" key="3">
    <source>
        <dbReference type="ARBA" id="ARBA00022705"/>
    </source>
</evidence>
<keyword evidence="3" id="KW-0235">DNA replication</keyword>
<dbReference type="Pfam" id="PF08542">
    <property type="entry name" value="Rep_fac_C"/>
    <property type="match status" value="1"/>
</dbReference>
<dbReference type="EMBL" id="ML996581">
    <property type="protein sequence ID" value="KAF2754324.1"/>
    <property type="molecule type" value="Genomic_DNA"/>
</dbReference>
<dbReference type="GO" id="GO:0003677">
    <property type="term" value="F:DNA binding"/>
    <property type="evidence" value="ECO:0007669"/>
    <property type="project" value="InterPro"/>
</dbReference>
<dbReference type="GO" id="GO:0031391">
    <property type="term" value="C:Elg1 RFC-like complex"/>
    <property type="evidence" value="ECO:0007669"/>
    <property type="project" value="UniProtKB-ARBA"/>
</dbReference>
<dbReference type="Gene3D" id="1.20.272.10">
    <property type="match status" value="1"/>
</dbReference>
<keyword evidence="4" id="KW-0547">Nucleotide-binding</keyword>
<dbReference type="GO" id="GO:0005524">
    <property type="term" value="F:ATP binding"/>
    <property type="evidence" value="ECO:0007669"/>
    <property type="project" value="UniProtKB-KW"/>
</dbReference>
<comment type="subcellular location">
    <subcellularLocation>
        <location evidence="1">Nucleus</location>
    </subcellularLocation>
</comment>
<dbReference type="FunFam" id="1.20.272.10:FF:000011">
    <property type="entry name" value="Replication factor C subunit 2"/>
    <property type="match status" value="1"/>
</dbReference>
<dbReference type="Proteomes" id="UP000799437">
    <property type="component" value="Unassembled WGS sequence"/>
</dbReference>
<dbReference type="Gene3D" id="3.40.50.300">
    <property type="entry name" value="P-loop containing nucleotide triphosphate hydrolases"/>
    <property type="match status" value="1"/>
</dbReference>
<dbReference type="InterPro" id="IPR013748">
    <property type="entry name" value="Rep_factorC_C"/>
</dbReference>
<keyword evidence="5" id="KW-0067">ATP-binding</keyword>
<dbReference type="GO" id="GO:0006281">
    <property type="term" value="P:DNA repair"/>
    <property type="evidence" value="ECO:0007669"/>
    <property type="project" value="TreeGrafter"/>
</dbReference>
<dbReference type="CDD" id="cd18140">
    <property type="entry name" value="HLD_clamp_RFC"/>
    <property type="match status" value="1"/>
</dbReference>
<dbReference type="PANTHER" id="PTHR11669:SF20">
    <property type="entry name" value="REPLICATION FACTOR C SUBUNIT 4"/>
    <property type="match status" value="1"/>
</dbReference>
<dbReference type="AlphaFoldDB" id="A0A6A6VX95"/>
<dbReference type="InterPro" id="IPR027417">
    <property type="entry name" value="P-loop_NTPase"/>
</dbReference>
<evidence type="ECO:0000259" key="9">
    <source>
        <dbReference type="SMART" id="SM00382"/>
    </source>
</evidence>
<dbReference type="InterPro" id="IPR003593">
    <property type="entry name" value="AAA+_ATPase"/>
</dbReference>
<dbReference type="PANTHER" id="PTHR11669">
    <property type="entry name" value="REPLICATION FACTOR C / DNA POLYMERASE III GAMMA-TAU SUBUNIT"/>
    <property type="match status" value="1"/>
</dbReference>
<gene>
    <name evidence="10" type="ORF">EJ05DRAFT_479839</name>
</gene>
<dbReference type="Gene3D" id="1.10.8.60">
    <property type="match status" value="1"/>
</dbReference>
<feature type="region of interest" description="Disordered" evidence="8">
    <location>
        <begin position="1"/>
        <end position="38"/>
    </location>
</feature>
<dbReference type="GeneID" id="54485805"/>
<keyword evidence="6" id="KW-0539">Nucleus</keyword>
<dbReference type="OrthoDB" id="4199794at2759"/>
<dbReference type="SUPFAM" id="SSF48019">
    <property type="entry name" value="post-AAA+ oligomerization domain-like"/>
    <property type="match status" value="1"/>
</dbReference>
<feature type="domain" description="AAA+ ATPase" evidence="9">
    <location>
        <begin position="65"/>
        <end position="206"/>
    </location>
</feature>
<evidence type="ECO:0000256" key="8">
    <source>
        <dbReference type="SAM" id="MobiDB-lite"/>
    </source>
</evidence>
<organism evidence="10 11">
    <name type="scientific">Pseudovirgaria hyperparasitica</name>
    <dbReference type="NCBI Taxonomy" id="470096"/>
    <lineage>
        <taxon>Eukaryota</taxon>
        <taxon>Fungi</taxon>
        <taxon>Dikarya</taxon>
        <taxon>Ascomycota</taxon>
        <taxon>Pezizomycotina</taxon>
        <taxon>Dothideomycetes</taxon>
        <taxon>Dothideomycetes incertae sedis</taxon>
        <taxon>Acrospermales</taxon>
        <taxon>Acrospermaceae</taxon>
        <taxon>Pseudovirgaria</taxon>
    </lineage>
</organism>
<evidence type="ECO:0000256" key="5">
    <source>
        <dbReference type="ARBA" id="ARBA00022840"/>
    </source>
</evidence>
<evidence type="ECO:0000256" key="4">
    <source>
        <dbReference type="ARBA" id="ARBA00022741"/>
    </source>
</evidence>
<dbReference type="CDD" id="cd00009">
    <property type="entry name" value="AAA"/>
    <property type="match status" value="1"/>
</dbReference>
<dbReference type="GO" id="GO:0005634">
    <property type="term" value="C:nucleus"/>
    <property type="evidence" value="ECO:0007669"/>
    <property type="project" value="UniProtKB-SubCell"/>
</dbReference>
<evidence type="ECO:0000256" key="1">
    <source>
        <dbReference type="ARBA" id="ARBA00004123"/>
    </source>
</evidence>
<dbReference type="Pfam" id="PF00004">
    <property type="entry name" value="AAA"/>
    <property type="match status" value="1"/>
</dbReference>
<dbReference type="SMART" id="SM00382">
    <property type="entry name" value="AAA"/>
    <property type="match status" value="1"/>
</dbReference>
<reference evidence="10" key="1">
    <citation type="journal article" date="2020" name="Stud. Mycol.">
        <title>101 Dothideomycetes genomes: a test case for predicting lifestyles and emergence of pathogens.</title>
        <authorList>
            <person name="Haridas S."/>
            <person name="Albert R."/>
            <person name="Binder M."/>
            <person name="Bloem J."/>
            <person name="Labutti K."/>
            <person name="Salamov A."/>
            <person name="Andreopoulos B."/>
            <person name="Baker S."/>
            <person name="Barry K."/>
            <person name="Bills G."/>
            <person name="Bluhm B."/>
            <person name="Cannon C."/>
            <person name="Castanera R."/>
            <person name="Culley D."/>
            <person name="Daum C."/>
            <person name="Ezra D."/>
            <person name="Gonzalez J."/>
            <person name="Henrissat B."/>
            <person name="Kuo A."/>
            <person name="Liang C."/>
            <person name="Lipzen A."/>
            <person name="Lutzoni F."/>
            <person name="Magnuson J."/>
            <person name="Mondo S."/>
            <person name="Nolan M."/>
            <person name="Ohm R."/>
            <person name="Pangilinan J."/>
            <person name="Park H.-J."/>
            <person name="Ramirez L."/>
            <person name="Alfaro M."/>
            <person name="Sun H."/>
            <person name="Tritt A."/>
            <person name="Yoshinaga Y."/>
            <person name="Zwiers L.-H."/>
            <person name="Turgeon B."/>
            <person name="Goodwin S."/>
            <person name="Spatafora J."/>
            <person name="Crous P."/>
            <person name="Grigoriev I."/>
        </authorList>
    </citation>
    <scope>NUCLEOTIDE SEQUENCE</scope>
    <source>
        <strain evidence="10">CBS 121739</strain>
    </source>
</reference>
<proteinExistence type="inferred from homology"/>
<dbReference type="SUPFAM" id="SSF52540">
    <property type="entry name" value="P-loop containing nucleoside triphosphate hydrolases"/>
    <property type="match status" value="1"/>
</dbReference>
<evidence type="ECO:0000313" key="10">
    <source>
        <dbReference type="EMBL" id="KAF2754324.1"/>
    </source>
</evidence>
<dbReference type="InterPro" id="IPR047854">
    <property type="entry name" value="RFC_lid"/>
</dbReference>
<feature type="compositionally biased region" description="Polar residues" evidence="8">
    <location>
        <begin position="23"/>
        <end position="32"/>
    </location>
</feature>
<dbReference type="InterPro" id="IPR050238">
    <property type="entry name" value="DNA_Rep/Repair_Clamp_Loader"/>
</dbReference>
<evidence type="ECO:0000256" key="7">
    <source>
        <dbReference type="ARBA" id="ARBA00040745"/>
    </source>
</evidence>
<comment type="similarity">
    <text evidence="2">Belongs to the activator 1 small subunits family.</text>
</comment>
<protein>
    <recommendedName>
        <fullName evidence="7">Replication factor C subunit 2</fullName>
    </recommendedName>
</protein>
<name>A0A6A6VX95_9PEZI</name>
<keyword evidence="11" id="KW-1185">Reference proteome</keyword>
<dbReference type="GO" id="GO:0006271">
    <property type="term" value="P:DNA strand elongation involved in DNA replication"/>
    <property type="evidence" value="ECO:0007669"/>
    <property type="project" value="UniProtKB-ARBA"/>
</dbReference>
<evidence type="ECO:0000256" key="2">
    <source>
        <dbReference type="ARBA" id="ARBA00005378"/>
    </source>
</evidence>
<dbReference type="GO" id="GO:0003689">
    <property type="term" value="F:DNA clamp loader activity"/>
    <property type="evidence" value="ECO:0007669"/>
    <property type="project" value="TreeGrafter"/>
</dbReference>
<accession>A0A6A6VX95</accession>
<sequence>MAGFFDIKARKDAAAAASSSKAPTTKQETPRTQPWVEKYRPKTLSDVTAQDHTITVLQRTLQASNLPHMLYYGPPGTGKTSTILALAKQLYGPDLMRTRVLELNASDERGISIVREKVKDFARSQLSNPPAGPAGVEYRKKYPVPPFKIIILDEADSMTQDAQSALRRTMETYSKITRFCLVCNYVTRIIDPLASRCSKFRFKALDSVNAAKRLEEIAGNEGVMMEKGVTDALVRVSEGDLRKAITFLQSAARLVGATQAASGKVKEGDAMDVDGESGATVTVAIIEEISGVIPDDTISRLQSAMQPGKKTSRYSSVANVVTDMVADGWSAAQVVSQLYEKVLYDETIPDLQKAKITMIFSEVDKRLVDGADEHLAILDLSLRVADVFAEE</sequence>
<dbReference type="GO" id="GO:0005663">
    <property type="term" value="C:DNA replication factor C complex"/>
    <property type="evidence" value="ECO:0007669"/>
    <property type="project" value="TreeGrafter"/>
</dbReference>
<dbReference type="InterPro" id="IPR003959">
    <property type="entry name" value="ATPase_AAA_core"/>
</dbReference>